<protein>
    <submittedName>
        <fullName evidence="3">Uncharacterized protein</fullName>
    </submittedName>
</protein>
<keyword evidence="1" id="KW-0472">Membrane</keyword>
<evidence type="ECO:0000256" key="2">
    <source>
        <dbReference type="SAM" id="SignalP"/>
    </source>
</evidence>
<evidence type="ECO:0000256" key="1">
    <source>
        <dbReference type="SAM" id="Phobius"/>
    </source>
</evidence>
<sequence length="343" mass="37817">MNPIDILRNVHLLLLPVFFTKCLSVLSGISSSGDVIDFCCSPTCCCSVCLKSVCLDTSKQRKECLCFNSSSLTCVSLVDQNTESPSISLVNPTSLIEPLPSLIYPDLVNGVLPFWNGVRCEPFCSPTKSLHRNQLPQVHAGKSSTASRGFSPLTSSKHSTFSPSFLHNSSSNCDPHDLRCKNWIELLISQSSGSRAPLCCENDLCNDRQCCCCRSVKCCGQPMCNRHECCAERVTATTSSFSNILSLFAVPFPVAIILCVILIVMIVISLVLCIVCFLPLCTALPLNRSRRAINRRNLAESREQLDAIRTETTHTSDQPNVVRSSAYVHTINDDHFGERRGRY</sequence>
<feature type="chain" id="PRO_5044877323" evidence="2">
    <location>
        <begin position="25"/>
        <end position="343"/>
    </location>
</feature>
<comment type="caution">
    <text evidence="3">The sequence shown here is derived from an EMBL/GenBank/DDBJ whole genome shotgun (WGS) entry which is preliminary data.</text>
</comment>
<keyword evidence="1" id="KW-0812">Transmembrane</keyword>
<feature type="signal peptide" evidence="2">
    <location>
        <begin position="1"/>
        <end position="24"/>
    </location>
</feature>
<dbReference type="AlphaFoldDB" id="A0ABD6EMK2"/>
<dbReference type="Proteomes" id="UP001608902">
    <property type="component" value="Unassembled WGS sequence"/>
</dbReference>
<evidence type="ECO:0000313" key="4">
    <source>
        <dbReference type="Proteomes" id="UP001608902"/>
    </source>
</evidence>
<organism evidence="3 4">
    <name type="scientific">Gnathostoma spinigerum</name>
    <dbReference type="NCBI Taxonomy" id="75299"/>
    <lineage>
        <taxon>Eukaryota</taxon>
        <taxon>Metazoa</taxon>
        <taxon>Ecdysozoa</taxon>
        <taxon>Nematoda</taxon>
        <taxon>Chromadorea</taxon>
        <taxon>Rhabditida</taxon>
        <taxon>Spirurina</taxon>
        <taxon>Gnathostomatomorpha</taxon>
        <taxon>Gnathostomatoidea</taxon>
        <taxon>Gnathostomatidae</taxon>
        <taxon>Gnathostoma</taxon>
    </lineage>
</organism>
<feature type="transmembrane region" description="Helical" evidence="1">
    <location>
        <begin position="254"/>
        <end position="286"/>
    </location>
</feature>
<accession>A0ABD6EMK2</accession>
<keyword evidence="2" id="KW-0732">Signal</keyword>
<dbReference type="EMBL" id="JBGFUD010003381">
    <property type="protein sequence ID" value="MFH4978656.1"/>
    <property type="molecule type" value="Genomic_DNA"/>
</dbReference>
<keyword evidence="1" id="KW-1133">Transmembrane helix</keyword>
<proteinExistence type="predicted"/>
<evidence type="ECO:0000313" key="3">
    <source>
        <dbReference type="EMBL" id="MFH4978656.1"/>
    </source>
</evidence>
<name>A0ABD6EMK2_9BILA</name>
<keyword evidence="4" id="KW-1185">Reference proteome</keyword>
<gene>
    <name evidence="3" type="ORF">AB6A40_005365</name>
</gene>
<reference evidence="3 4" key="1">
    <citation type="submission" date="2024-08" db="EMBL/GenBank/DDBJ databases">
        <title>Gnathostoma spinigerum genome.</title>
        <authorList>
            <person name="Gonzalez-Bertolin B."/>
            <person name="Monzon S."/>
            <person name="Zaballos A."/>
            <person name="Jimenez P."/>
            <person name="Dekumyoy P."/>
            <person name="Varona S."/>
            <person name="Cuesta I."/>
            <person name="Sumanam S."/>
            <person name="Adisakwattana P."/>
            <person name="Gasser R.B."/>
            <person name="Hernandez-Gonzalez A."/>
            <person name="Young N.D."/>
            <person name="Perteguer M.J."/>
        </authorList>
    </citation>
    <scope>NUCLEOTIDE SEQUENCE [LARGE SCALE GENOMIC DNA]</scope>
    <source>
        <strain evidence="3">AL3</strain>
        <tissue evidence="3">Liver</tissue>
    </source>
</reference>